<dbReference type="RefSeq" id="WP_166584579.1">
    <property type="nucleotide sequence ID" value="NZ_WWEO01000038.1"/>
</dbReference>
<dbReference type="GO" id="GO:0033214">
    <property type="term" value="P:siderophore-iron import into cell"/>
    <property type="evidence" value="ECO:0007669"/>
    <property type="project" value="TreeGrafter"/>
</dbReference>
<keyword evidence="3 8" id="KW-1134">Transmembrane beta strand</keyword>
<evidence type="ECO:0000313" key="13">
    <source>
        <dbReference type="EMBL" id="NCD68556.1"/>
    </source>
</evidence>
<dbReference type="InterPro" id="IPR000531">
    <property type="entry name" value="Beta-barrel_TonB"/>
</dbReference>
<dbReference type="InterPro" id="IPR037066">
    <property type="entry name" value="Plug_dom_sf"/>
</dbReference>
<evidence type="ECO:0000256" key="7">
    <source>
        <dbReference type="ARBA" id="ARBA00023237"/>
    </source>
</evidence>
<dbReference type="GO" id="GO:0009279">
    <property type="term" value="C:cell outer membrane"/>
    <property type="evidence" value="ECO:0007669"/>
    <property type="project" value="UniProtKB-SubCell"/>
</dbReference>
<comment type="similarity">
    <text evidence="8 9">Belongs to the TonB-dependent receptor family.</text>
</comment>
<keyword evidence="10" id="KW-0732">Signal</keyword>
<evidence type="ECO:0000256" key="2">
    <source>
        <dbReference type="ARBA" id="ARBA00022448"/>
    </source>
</evidence>
<keyword evidence="2 8" id="KW-0813">Transport</keyword>
<dbReference type="PROSITE" id="PS52016">
    <property type="entry name" value="TONB_DEPENDENT_REC_3"/>
    <property type="match status" value="1"/>
</dbReference>
<dbReference type="Proteomes" id="UP000638732">
    <property type="component" value="Unassembled WGS sequence"/>
</dbReference>
<evidence type="ECO:0000256" key="4">
    <source>
        <dbReference type="ARBA" id="ARBA00022692"/>
    </source>
</evidence>
<evidence type="ECO:0000256" key="3">
    <source>
        <dbReference type="ARBA" id="ARBA00022452"/>
    </source>
</evidence>
<dbReference type="InterPro" id="IPR036942">
    <property type="entry name" value="Beta-barrel_TonB_sf"/>
</dbReference>
<feature type="domain" description="TonB-dependent receptor plug" evidence="12">
    <location>
        <begin position="141"/>
        <end position="234"/>
    </location>
</feature>
<feature type="domain" description="TonB-dependent receptor-like beta-barrel" evidence="11">
    <location>
        <begin position="321"/>
        <end position="771"/>
    </location>
</feature>
<sequence length="805" mass="89460">MKIYSTLILLILASFKLAAQNANLSGHIVNSKGSAIAGASVSLKNAGYQTACDSMGNFILKNIKAGKYTVEVTAVGFQAVSRLIEINGDKAIDITLQETVRVLNDVNVIGEKEKTTGITRLKAVEGTNINAGKKSEVIVLDDETANKATNNTRQIYNKIAGLNIWESDGAGLQLGIGGRGLNPNRVTNFNTRQNGYDISADALGYPESYYTPPAELVDRIEILRGASSLQYGTQFGGLINFKLRDGVSDKPIEVTSRETAGSWGFFNTTNSIGGTVGKVQYYSFFQHKQGDGWRPNSDFNANTGYAALSYKPSNKLALTFQYTYMDYLAHQPGGLTDAEFAEDPHQSIRARNWFKVNWNLGAFILDYQISDNLKFNSRFFGLDAHRYAVGNLDYINRADNGGDRNLFKDQYNNYGNESRLLYTYKINHTKQNLLVGLRYYHGHTDREQGLGSNGSDANFRYGTSATDVNAYTHYLFPSDNLALFAENIFRITPKFSIIPGVRFENITTKANGSYVTTNTDMAGNVIFRQESQDVKNSNRHFLIGGLGFSYFQSEAMQWYANISQNYRAINFNDLNSSVKGLRVDPNLQDETGYSADIGVRGNVSQVFNYDISVFAIHYNNRIGSIDTADASFNDFRYRTNIAASRNIGLESFAELELLHFVNPGTHNQLFVFGNLALINARYTSSKETAFNNKKVEMAPDVIFKTGLTYKYKKLSASYQMAYTSSQYTDATNSTFTANAINGLVPAYTVMDISAKYNISRIFSLEGSVNNLADKRYFTRRAESYPGPGIIPADARGYFLTLQVKL</sequence>
<feature type="signal peptide" evidence="10">
    <location>
        <begin position="1"/>
        <end position="19"/>
    </location>
</feature>
<dbReference type="Pfam" id="PF13715">
    <property type="entry name" value="CarbopepD_reg_2"/>
    <property type="match status" value="1"/>
</dbReference>
<dbReference type="PANTHER" id="PTHR30442:SF0">
    <property type="entry name" value="FE(3+) DICITRATE TRANSPORT PROTEIN FECA"/>
    <property type="match status" value="1"/>
</dbReference>
<protein>
    <submittedName>
        <fullName evidence="13">TonB-dependent receptor</fullName>
    </submittedName>
</protein>
<keyword evidence="7 8" id="KW-0998">Cell outer membrane</keyword>
<comment type="caution">
    <text evidence="13">The sequence shown here is derived from an EMBL/GenBank/DDBJ whole genome shotgun (WGS) entry which is preliminary data.</text>
</comment>
<evidence type="ECO:0000313" key="14">
    <source>
        <dbReference type="Proteomes" id="UP000638732"/>
    </source>
</evidence>
<evidence type="ECO:0000256" key="6">
    <source>
        <dbReference type="ARBA" id="ARBA00023136"/>
    </source>
</evidence>
<feature type="chain" id="PRO_5037329012" evidence="10">
    <location>
        <begin position="20"/>
        <end position="805"/>
    </location>
</feature>
<dbReference type="InterPro" id="IPR008969">
    <property type="entry name" value="CarboxyPept-like_regulatory"/>
</dbReference>
<dbReference type="EMBL" id="WWEO01000038">
    <property type="protein sequence ID" value="NCD68556.1"/>
    <property type="molecule type" value="Genomic_DNA"/>
</dbReference>
<reference evidence="13" key="1">
    <citation type="submission" date="2020-01" db="EMBL/GenBank/DDBJ databases">
        <authorList>
            <person name="Seo Y.L."/>
        </authorList>
    </citation>
    <scope>NUCLEOTIDE SEQUENCE</scope>
    <source>
        <strain evidence="13">R11</strain>
    </source>
</reference>
<dbReference type="SUPFAM" id="SSF56935">
    <property type="entry name" value="Porins"/>
    <property type="match status" value="1"/>
</dbReference>
<evidence type="ECO:0000259" key="11">
    <source>
        <dbReference type="Pfam" id="PF00593"/>
    </source>
</evidence>
<dbReference type="Gene3D" id="2.170.130.10">
    <property type="entry name" value="TonB-dependent receptor, plug domain"/>
    <property type="match status" value="1"/>
</dbReference>
<evidence type="ECO:0000259" key="12">
    <source>
        <dbReference type="Pfam" id="PF07715"/>
    </source>
</evidence>
<evidence type="ECO:0000256" key="9">
    <source>
        <dbReference type="RuleBase" id="RU003357"/>
    </source>
</evidence>
<dbReference type="Gene3D" id="2.60.40.1120">
    <property type="entry name" value="Carboxypeptidase-like, regulatory domain"/>
    <property type="match status" value="1"/>
</dbReference>
<dbReference type="Pfam" id="PF07715">
    <property type="entry name" value="Plug"/>
    <property type="match status" value="1"/>
</dbReference>
<keyword evidence="5 9" id="KW-0798">TonB box</keyword>
<organism evidence="13 14">
    <name type="scientific">Mucilaginibacter agri</name>
    <dbReference type="NCBI Taxonomy" id="2695265"/>
    <lineage>
        <taxon>Bacteria</taxon>
        <taxon>Pseudomonadati</taxon>
        <taxon>Bacteroidota</taxon>
        <taxon>Sphingobacteriia</taxon>
        <taxon>Sphingobacteriales</taxon>
        <taxon>Sphingobacteriaceae</taxon>
        <taxon>Mucilaginibacter</taxon>
    </lineage>
</organism>
<dbReference type="SUPFAM" id="SSF49464">
    <property type="entry name" value="Carboxypeptidase regulatory domain-like"/>
    <property type="match status" value="1"/>
</dbReference>
<evidence type="ECO:0000256" key="8">
    <source>
        <dbReference type="PROSITE-ProRule" id="PRU01360"/>
    </source>
</evidence>
<dbReference type="AlphaFoldDB" id="A0A965ZF78"/>
<dbReference type="Gene3D" id="2.40.170.20">
    <property type="entry name" value="TonB-dependent receptor, beta-barrel domain"/>
    <property type="match status" value="1"/>
</dbReference>
<keyword evidence="14" id="KW-1185">Reference proteome</keyword>
<evidence type="ECO:0000256" key="5">
    <source>
        <dbReference type="ARBA" id="ARBA00023077"/>
    </source>
</evidence>
<evidence type="ECO:0000256" key="1">
    <source>
        <dbReference type="ARBA" id="ARBA00004571"/>
    </source>
</evidence>
<gene>
    <name evidence="13" type="ORF">GSY63_04220</name>
</gene>
<dbReference type="PANTHER" id="PTHR30442">
    <property type="entry name" value="IRON III DICITRATE TRANSPORT PROTEIN FECA"/>
    <property type="match status" value="1"/>
</dbReference>
<dbReference type="InterPro" id="IPR012910">
    <property type="entry name" value="Plug_dom"/>
</dbReference>
<name>A0A965ZF78_9SPHI</name>
<dbReference type="InterPro" id="IPR039426">
    <property type="entry name" value="TonB-dep_rcpt-like"/>
</dbReference>
<proteinExistence type="inferred from homology"/>
<keyword evidence="4 8" id="KW-0812">Transmembrane</keyword>
<evidence type="ECO:0000256" key="10">
    <source>
        <dbReference type="SAM" id="SignalP"/>
    </source>
</evidence>
<dbReference type="Pfam" id="PF00593">
    <property type="entry name" value="TonB_dep_Rec_b-barrel"/>
    <property type="match status" value="1"/>
</dbReference>
<reference evidence="13" key="2">
    <citation type="submission" date="2020-10" db="EMBL/GenBank/DDBJ databases">
        <title>Mucilaginibacter sp. nov., isolated from soil.</title>
        <authorList>
            <person name="Jeon C.O."/>
        </authorList>
    </citation>
    <scope>NUCLEOTIDE SEQUENCE</scope>
    <source>
        <strain evidence="13">R11</strain>
    </source>
</reference>
<comment type="subcellular location">
    <subcellularLocation>
        <location evidence="1 8">Cell outer membrane</location>
        <topology evidence="1 8">Multi-pass membrane protein</topology>
    </subcellularLocation>
</comment>
<keyword evidence="13" id="KW-0675">Receptor</keyword>
<accession>A0A965ZF78</accession>
<keyword evidence="6 8" id="KW-0472">Membrane</keyword>